<feature type="compositionally biased region" description="Low complexity" evidence="1">
    <location>
        <begin position="168"/>
        <end position="180"/>
    </location>
</feature>
<name>A0A8D8YW39_9HEMI</name>
<dbReference type="InterPro" id="IPR047155">
    <property type="entry name" value="COMMD4/6/7/8"/>
</dbReference>
<feature type="region of interest" description="Disordered" evidence="1">
    <location>
        <begin position="152"/>
        <end position="180"/>
    </location>
</feature>
<feature type="compositionally biased region" description="Low complexity" evidence="1">
    <location>
        <begin position="152"/>
        <end position="161"/>
    </location>
</feature>
<evidence type="ECO:0000313" key="2">
    <source>
        <dbReference type="EMBL" id="CAG6736238.1"/>
    </source>
</evidence>
<dbReference type="Pfam" id="PF21672">
    <property type="entry name" value="COMM_HN"/>
    <property type="match status" value="1"/>
</dbReference>
<sequence>MRFKFCGDDDCPDWLLGQVNNLSKLTHIKLKLLLQTIVKNILSGAVDYEKIQKLTADAKFSDAEVKGCVSGLTFIMGQSVKFSVESSHLNNELQQIGFPKEHAQVITDTFKDSHSKLVNHFISNMLKCNALTAVKCSRLNANFVHLVLTTTSSAPNSPSSSLVNGEMSNSSTGGNSTTTSHSLVISQKHYTLLLQDLIDVQKRIEDMSAGGS</sequence>
<accession>A0A8D8YW39</accession>
<dbReference type="EMBL" id="HBUF01213788">
    <property type="protein sequence ID" value="CAG6666319.1"/>
    <property type="molecule type" value="Transcribed_RNA"/>
</dbReference>
<dbReference type="EMBL" id="HBUF01398629">
    <property type="protein sequence ID" value="CAG6736238.1"/>
    <property type="molecule type" value="Transcribed_RNA"/>
</dbReference>
<dbReference type="AlphaFoldDB" id="A0A8D8YW39"/>
<reference evidence="2" key="1">
    <citation type="submission" date="2021-05" db="EMBL/GenBank/DDBJ databases">
        <authorList>
            <person name="Alioto T."/>
            <person name="Alioto T."/>
            <person name="Gomez Garrido J."/>
        </authorList>
    </citation>
    <scope>NUCLEOTIDE SEQUENCE</scope>
</reference>
<dbReference type="PANTHER" id="PTHR16231:SF4">
    <property type="entry name" value="COMM DOMAIN-CONTAINING PROTEIN 4"/>
    <property type="match status" value="1"/>
</dbReference>
<evidence type="ECO:0000256" key="1">
    <source>
        <dbReference type="SAM" id="MobiDB-lite"/>
    </source>
</evidence>
<dbReference type="EMBL" id="HBUF01213785">
    <property type="protein sequence ID" value="CAG6666316.1"/>
    <property type="molecule type" value="Transcribed_RNA"/>
</dbReference>
<proteinExistence type="predicted"/>
<dbReference type="PANTHER" id="PTHR16231">
    <property type="entry name" value="COMM DOMAIN-CONTAINING PROTEIN 4-8 FAMILY MEMBER"/>
    <property type="match status" value="1"/>
</dbReference>
<protein>
    <submittedName>
        <fullName evidence="2">COMM domain-containing protein 4</fullName>
    </submittedName>
</protein>
<organism evidence="2">
    <name type="scientific">Cacopsylla melanoneura</name>
    <dbReference type="NCBI Taxonomy" id="428564"/>
    <lineage>
        <taxon>Eukaryota</taxon>
        <taxon>Metazoa</taxon>
        <taxon>Ecdysozoa</taxon>
        <taxon>Arthropoda</taxon>
        <taxon>Hexapoda</taxon>
        <taxon>Insecta</taxon>
        <taxon>Pterygota</taxon>
        <taxon>Neoptera</taxon>
        <taxon>Paraneoptera</taxon>
        <taxon>Hemiptera</taxon>
        <taxon>Sternorrhyncha</taxon>
        <taxon>Psylloidea</taxon>
        <taxon>Psyllidae</taxon>
        <taxon>Psyllinae</taxon>
        <taxon>Cacopsylla</taxon>
    </lineage>
</organism>